<sequence length="3194" mass="354364">MGNPPDRDGDFEPSYLVRTPSGNVYIPTDVPKDSPLDYKSNSSCSSPSKGDIQKNAERCSLPFGTPVPVLPVRNNLRRPNSSHFPQSRFQFRKGLTSKCTWKCTAIVFIILSVVLAAALTYMSAVNLLNWSYQSAKACTVLVGENTEAFPKTSAETNRSSGRPRPPSGGKYLDADDNSVLLPPSSSSSSSQHSTLAQKHLRWRRSVNQHAIYPNVDTRGTNSDTPVAARDDVVDDDVDDVDVAVHVDNLTSVNLVHGNVSGSTADVAVTDEGGNLTSEGDIPVLHSHRHANVSVLLNVSVLRSNYTNSNVNVAEGLTEDEGSGFIPTRRHVANMHDSAADTVQRDYPPVYSYGQDEVEIVKLDHESVTLKSGGNSLPQHTSPDANRLNNELKDSVDDQDVVDKTDRTEHERDRTGKSVTISAYLSSFQSDATTVQYKDESKLDVSMFHTPLENPSQSDRLETDAANASIEYNPQSVAKHVPQEHDSELILHSASESVPNSHIEVSHNMNVSVSDVSLTALPKVNILELSPDTDGSSRHAKRVLVNVTIATEDIDQSNETGHHASNHQPVYVLSVSVPTNGDSEQVAGVDISPPSQKLASVLLGLSSDNVTHISVPKHEPPSSSLPPTTTTILPFPTTAFPLWGGVCECTCPCLDNPENETGPDLEGDYIEPVSTDVSVFTESVTVSTAHQGNLTGHKTENDNKTLIHENVTIIGESSIIPEILIEDMDEVSTVSSDMPVTTVPTEMTETTTLETSTTPNFTYSIPFEYTDESSNAEDLISSSVSPLMETVSSTSVSDVVSELSTDLTSTDSRRQDCPVASTVTAPPPLILVIEGGKIPPRSFPPDGTTFSQISLGQKLSKEIPPYSYWNMQFYQSEAAYVKFDYSIPRGASIGVYARRNALPTHTQYHILDVLSGFKARSKRGSHVSNPTVKKEVTHFMDPGHWFLSLYNDDGDAQEVSFVAVISEDMTQNCPNGCSGKGECLLGHCQCNPGFGGDDCSESVCPVLCSQRGEYINGECQCNPGWKGKECSLRHDECEVPDCNGHGHCVNGKCACVRGYMGKFCEEVDCPHPTCSGHGFCAEGVCICKKGWKGADCSQMDSDALQCLPDCSGHGTFDLETQTCSCEPMWSGDDCSRELCDLDCGLHGHCVGDSCMCNAGWSGEYCSLKQCDPRCNEHGQCKNGTCLCVTGWNGRHCTMEGCPNSCSGHGQCRVNSDGAWECRCYDGWDGQDCSVALEQSCNDGRDNDKDGLTDCEDPECCSNHLCRSSQLCVSAPKPIDILLRKQPPAITASFFERMKFLIEEGSLQNYARQETFNERHNGALVCSSRSAVVRGHVVTSMGMGLMGVRVSTSTPLEGFTLTREDGWFDLLVNGGGAVTLQFGRSPFRPQNHIVNVPWNEVVIIDTIVMETGDDKSVPTIPHSCAAHDYDLMKPVVLATWKHGFQGACPDKSAILAESQVVQESLQIPGTGLNLVYHSSRAAGYLSTIQLQLTPETIPASLKLIHLRITIEGILFEKTFEADPVIKFTYAWNRLNVYRQRVYGVTTAMVKVGYQYSDCRDVIWDVQTTKLSGHDMSISEVGGWNLDIHHRYNFHEGILQKGDGSNIYLKHKPRVILTSMGDGHQRPLDCFDCDGQASKQRLLAPVALAASPDGSIFVGDFNLVRRILVDGTVRTVVRLNATRVSYRYHLSLSPLDGVLYISDPESHQIIRVRSTEDYSDPDHNWETAVGSGERCLPGDEAHCGDGALARDAKLAYPKGVAVSADNVLYFADGTNIRMVDRDGIVTTIIGNHMHKSHWKPIPCEGTLNVEEVHLRWPTELAINPLDNSLHIIDDHMILKLAPDGRVKVVAGRPLHCPSPVGGYDTELATHATLVMPQSIAFGPSGDLYAAESDSQRINRVRVIGTDSKISHYAGAESKCNCLDRGCDCFEEDHFLASTSKFNTISSVTVTPDGILHIADQANYRIRSVTASIPDASVSREYEIFSPDTQEIYVFNRFGQHIVTRNILTGETSYLFTYNVNTSNGKLSTVTDAAGNKVFLLRDYSSQVNSIENTKGQKCRLRMSRMKMLHELSTPDNYNVTFDYHGPTGLLRTKLDSTGRSYVYNYDEFGRLTSAITPTGKVISLSFDLSVKGATVKVTQNNRKPISMLIKGSSVVTRLGEAEHRTLVLPDGSVVNVAPWSHTVSTDTVPYSVLSDIDPVLGESFPVPAKQKTEIGGDLANRFEWRYFLRRAQGSGKSGGGRSSGKPVVQVGRKLRVNGENLLTTEYDRETGTVAVFMDDRITELLNVTYDRTARPVKWGPRNGIFAGVELEYDRFSRLTSWKWGDLTESYGFDRAGRLSEIRYGDGSAMIYAFKDMFSSLPLKVTTPRGSDYLLQYDEAGALQSLTTPRGHIHAFSLQTSLGFFKYQYFSPMNRHPYEILYNDDGQILSKVYPHQSGKVAYVYDQSGKLETILAGLSSIHYTYQESTSLVKTIDIIEPNFELKQEYKHHAGILKDERLKFGSKSGLDNAHFRYQYDGNARISGIDVEINGKEMPQLRLKYNQNLGMLEGVSDLRIYRNTFNRSVMQDNSKQFFTITDYDSHGRIKSLLINIKSFDVYRLELDYDKRNRIKTQKLTIGRTSSTDRVTYNADGHVMEVIGNGNWKYVYDENGNVIGVIEQGEKISLGYDSGDRVVQYGDVEFNSYDGRGFVVRRGEQKYRYSSRAQLIHAFERDKFQTWYFYDDRGRLISWHDERGNVTQYFYANPSTPDLISHVHFPKTGRTFRLLYDERHVLITVETSEQRFYVASDPNGSPLALFDTNGNIIKEIRRTPFGKVTKDSNPDFYLPVDFHGGLLDPNTGLVYLNKRLYDPVVGQWMTPAWEELANQLTTPTDVFIYRFNNNDPINRKHNITYMTDLPSWLKLYGYDMNTMLGSSYTSRMVYQPQATVTSPQLSPDFGVMSGLQCIVDKMNEKFSDLGFVPKPLLKMEPKTRNLLPRVAYRRAVFGEGVLISHVAGRAMVSVVEGVNGVVQDVVTSVFNNSYFLDLHFSLHDQDVFYFVKDNVLKIRDDQEELRRLGGMFNISAHETVSEHGGAGGTKELRLHNPDAAVFIRYGADPEQERHRILKHAHKRAVERAWELEKQLVAAGFRGRGDWTEEEKEELILHGDVDGYEGVDIHSIHRYPQLADDPGNVAFRRDTKRKRRKSSGGNRRLRSRRHDS</sequence>
<feature type="domain" description="EGF-like" evidence="24">
    <location>
        <begin position="1032"/>
        <end position="1064"/>
    </location>
</feature>
<dbReference type="GO" id="GO:0031594">
    <property type="term" value="C:neuromuscular junction"/>
    <property type="evidence" value="ECO:0007669"/>
    <property type="project" value="UniProtKB-ARBA"/>
</dbReference>
<evidence type="ECO:0000259" key="24">
    <source>
        <dbReference type="PROSITE" id="PS50026"/>
    </source>
</evidence>
<feature type="disulfide bond" evidence="21">
    <location>
        <begin position="1200"/>
        <end position="1210"/>
    </location>
</feature>
<feature type="disulfide bond" evidence="21">
    <location>
        <begin position="1020"/>
        <end position="1029"/>
    </location>
</feature>
<dbReference type="FunFam" id="2.10.25.10:FF:000021">
    <property type="entry name" value="Teneurin transmembrane protein 2"/>
    <property type="match status" value="2"/>
</dbReference>
<dbReference type="GO" id="GO:0001941">
    <property type="term" value="P:postsynaptic membrane organization"/>
    <property type="evidence" value="ECO:0007669"/>
    <property type="project" value="UniProtKB-ARBA"/>
</dbReference>
<dbReference type="InterPro" id="IPR000742">
    <property type="entry name" value="EGF"/>
</dbReference>
<gene>
    <name evidence="25" type="ORF">Cfor_04163</name>
</gene>
<dbReference type="Gene3D" id="2.180.10.10">
    <property type="entry name" value="RHS repeat-associated core"/>
    <property type="match status" value="2"/>
</dbReference>
<dbReference type="GO" id="GO:0048513">
    <property type="term" value="P:animal organ development"/>
    <property type="evidence" value="ECO:0007669"/>
    <property type="project" value="UniProtKB-ARBA"/>
</dbReference>
<dbReference type="Gene3D" id="2.10.25.10">
    <property type="entry name" value="Laminin"/>
    <property type="match status" value="5"/>
</dbReference>
<feature type="disulfide bond" evidence="21">
    <location>
        <begin position="1222"/>
        <end position="1231"/>
    </location>
</feature>
<keyword evidence="6" id="KW-0771">Synaptosome</keyword>
<dbReference type="GO" id="GO:0007155">
    <property type="term" value="P:cell adhesion"/>
    <property type="evidence" value="ECO:0007669"/>
    <property type="project" value="UniProtKB-KW"/>
</dbReference>
<feature type="region of interest" description="Disordered" evidence="22">
    <location>
        <begin position="394"/>
        <end position="415"/>
    </location>
</feature>
<dbReference type="GO" id="GO:0016200">
    <property type="term" value="P:synaptic target attraction"/>
    <property type="evidence" value="ECO:0007669"/>
    <property type="project" value="UniProtKB-ARBA"/>
</dbReference>
<dbReference type="InterPro" id="IPR028916">
    <property type="entry name" value="Tox-GHH_dom"/>
</dbReference>
<evidence type="ECO:0000256" key="14">
    <source>
        <dbReference type="ARBA" id="ARBA00023157"/>
    </source>
</evidence>
<dbReference type="PROSITE" id="PS50026">
    <property type="entry name" value="EGF_3"/>
    <property type="match status" value="3"/>
</dbReference>
<evidence type="ECO:0000256" key="22">
    <source>
        <dbReference type="SAM" id="MobiDB-lite"/>
    </source>
</evidence>
<evidence type="ECO:0000256" key="11">
    <source>
        <dbReference type="ARBA" id="ARBA00022989"/>
    </source>
</evidence>
<dbReference type="FunFam" id="2.120.10.30:FF:000033">
    <property type="entry name" value="teneurin-a isoform X3"/>
    <property type="match status" value="1"/>
</dbReference>
<dbReference type="PROSITE" id="PS01186">
    <property type="entry name" value="EGF_2"/>
    <property type="match status" value="3"/>
</dbReference>
<evidence type="ECO:0000256" key="13">
    <source>
        <dbReference type="ARBA" id="ARBA00023136"/>
    </source>
</evidence>
<comment type="caution">
    <text evidence="25">The sequence shown here is derived from an EMBL/GenBank/DDBJ whole genome shotgun (WGS) entry which is preliminary data.</text>
</comment>
<evidence type="ECO:0000256" key="16">
    <source>
        <dbReference type="ARBA" id="ARBA00023257"/>
    </source>
</evidence>
<keyword evidence="8" id="KW-0677">Repeat</keyword>
<dbReference type="Pfam" id="PF25023">
    <property type="entry name" value="TEN_YD-shell"/>
    <property type="match status" value="1"/>
</dbReference>
<dbReference type="FunFam" id="2.10.25.10:FF:000013">
    <property type="entry name" value="Teneurin transmembrane protein 4"/>
    <property type="match status" value="1"/>
</dbReference>
<dbReference type="SUPFAM" id="SSF101898">
    <property type="entry name" value="NHL repeat"/>
    <property type="match status" value="1"/>
</dbReference>
<dbReference type="Pfam" id="PF25020">
    <property type="entry name" value="TTR_TEN1-4"/>
    <property type="match status" value="1"/>
</dbReference>
<dbReference type="SMART" id="SM00181">
    <property type="entry name" value="EGF"/>
    <property type="match status" value="7"/>
</dbReference>
<dbReference type="Pfam" id="PF23093">
    <property type="entry name" value="GBD_Tenm3"/>
    <property type="match status" value="1"/>
</dbReference>
<evidence type="ECO:0000256" key="19">
    <source>
        <dbReference type="ARBA" id="ARBA00034102"/>
    </source>
</evidence>
<dbReference type="FunCoup" id="A0A6L2PQ73">
    <property type="interactions" value="199"/>
</dbReference>
<dbReference type="PANTHER" id="PTHR11219:SF72">
    <property type="entry name" value="TENEURIN-M"/>
    <property type="match status" value="1"/>
</dbReference>
<dbReference type="GO" id="GO:0042803">
    <property type="term" value="F:protein homodimerization activity"/>
    <property type="evidence" value="ECO:0007669"/>
    <property type="project" value="UniProtKB-ARBA"/>
</dbReference>
<evidence type="ECO:0000256" key="17">
    <source>
        <dbReference type="ARBA" id="ARBA00023273"/>
    </source>
</evidence>
<accession>A0A6L2PQ73</accession>
<dbReference type="Pfam" id="PF15636">
    <property type="entry name" value="Tox-GHH"/>
    <property type="match status" value="1"/>
</dbReference>
<name>A0A6L2PQ73_COPFO</name>
<feature type="compositionally biased region" description="Polar residues" evidence="22">
    <location>
        <begin position="370"/>
        <end position="388"/>
    </location>
</feature>
<dbReference type="OrthoDB" id="442731at2759"/>
<keyword evidence="26" id="KW-1185">Reference proteome</keyword>
<dbReference type="EMBL" id="BLKM01000383">
    <property type="protein sequence ID" value="GFG32708.1"/>
    <property type="molecule type" value="Genomic_DNA"/>
</dbReference>
<dbReference type="PANTHER" id="PTHR11219">
    <property type="entry name" value="TENEURIN AND N-ACETYLGLUCOSAMINE-1-PHOSPHODIESTER ALPHA-N-ACETYLGLUCOSAMINIDASE"/>
    <property type="match status" value="1"/>
</dbReference>
<dbReference type="FunFam" id="2.180.10.10:FF:000008">
    <property type="entry name" value="Odz, odd Oz/ten-m homolog"/>
    <property type="match status" value="1"/>
</dbReference>
<keyword evidence="9" id="KW-0130">Cell adhesion</keyword>
<evidence type="ECO:0000256" key="7">
    <source>
        <dbReference type="ARBA" id="ARBA00022692"/>
    </source>
</evidence>
<keyword evidence="13 23" id="KW-0472">Membrane</keyword>
<protein>
    <recommendedName>
        <fullName evidence="20">Tenascin-like protein</fullName>
    </recommendedName>
</protein>
<dbReference type="GO" id="GO:0046982">
    <property type="term" value="F:protein heterodimerization activity"/>
    <property type="evidence" value="ECO:0007669"/>
    <property type="project" value="UniProtKB-ARBA"/>
</dbReference>
<evidence type="ECO:0000256" key="20">
    <source>
        <dbReference type="ARBA" id="ARBA00084038"/>
    </source>
</evidence>
<dbReference type="GO" id="GO:0040017">
    <property type="term" value="P:positive regulation of locomotion"/>
    <property type="evidence" value="ECO:0007669"/>
    <property type="project" value="UniProtKB-ARBA"/>
</dbReference>
<dbReference type="NCBIfam" id="TIGR03696">
    <property type="entry name" value="Rhs_assc_core"/>
    <property type="match status" value="1"/>
</dbReference>
<dbReference type="InterPro" id="IPR056823">
    <property type="entry name" value="TEN-like_YD-shell"/>
</dbReference>
<evidence type="ECO:0000256" key="15">
    <source>
        <dbReference type="ARBA" id="ARBA00023180"/>
    </source>
</evidence>
<feature type="compositionally biased region" description="Basic and acidic residues" evidence="22">
    <location>
        <begin position="1"/>
        <end position="10"/>
    </location>
</feature>
<feature type="region of interest" description="Disordered" evidence="22">
    <location>
        <begin position="151"/>
        <end position="198"/>
    </location>
</feature>
<evidence type="ECO:0000256" key="9">
    <source>
        <dbReference type="ARBA" id="ARBA00022889"/>
    </source>
</evidence>
<evidence type="ECO:0000256" key="4">
    <source>
        <dbReference type="ARBA" id="ARBA00022475"/>
    </source>
</evidence>
<evidence type="ECO:0000256" key="18">
    <source>
        <dbReference type="ARBA" id="ARBA00034100"/>
    </source>
</evidence>
<dbReference type="Pfam" id="PF25024">
    <property type="entry name" value="EGF_TEN"/>
    <property type="match status" value="1"/>
</dbReference>
<keyword evidence="12" id="KW-0770">Synapse</keyword>
<evidence type="ECO:0000256" key="10">
    <source>
        <dbReference type="ARBA" id="ARBA00022902"/>
    </source>
</evidence>
<dbReference type="NCBIfam" id="TIGR01643">
    <property type="entry name" value="YD_repeat_2x"/>
    <property type="match status" value="1"/>
</dbReference>
<proteinExistence type="inferred from homology"/>
<keyword evidence="15" id="KW-0325">Glycoprotein</keyword>
<comment type="similarity">
    <text evidence="3">Belongs to the tenascin family. Teneurin subfamily.</text>
</comment>
<keyword evidence="11 23" id="KW-1133">Transmembrane helix</keyword>
<dbReference type="FunFam" id="2.60.120.260:FF:000189">
    <property type="entry name" value="Teneurin-m-like Protein"/>
    <property type="match status" value="1"/>
</dbReference>
<feature type="domain" description="EGF-like" evidence="24">
    <location>
        <begin position="1196"/>
        <end position="1232"/>
    </location>
</feature>
<evidence type="ECO:0000256" key="1">
    <source>
        <dbReference type="ARBA" id="ARBA00004167"/>
    </source>
</evidence>
<evidence type="ECO:0000256" key="23">
    <source>
        <dbReference type="SAM" id="Phobius"/>
    </source>
</evidence>
<feature type="region of interest" description="Disordered" evidence="22">
    <location>
        <begin position="1"/>
        <end position="53"/>
    </location>
</feature>
<feature type="region of interest" description="Disordered" evidence="22">
    <location>
        <begin position="370"/>
        <end position="389"/>
    </location>
</feature>
<dbReference type="Proteomes" id="UP000502823">
    <property type="component" value="Unassembled WGS sequence"/>
</dbReference>
<dbReference type="InterPro" id="IPR056822">
    <property type="entry name" value="TEN_NHL"/>
</dbReference>
<dbReference type="PROSITE" id="PS00022">
    <property type="entry name" value="EGF_1"/>
    <property type="match status" value="4"/>
</dbReference>
<comment type="subcellular location">
    <subcellularLocation>
        <location evidence="2">Cell projection</location>
    </subcellularLocation>
    <subcellularLocation>
        <location evidence="1">Membrane</location>
        <topology evidence="1">Single-pass membrane protein</topology>
    </subcellularLocation>
    <subcellularLocation>
        <location evidence="18">Postsynaptic cell membrane</location>
    </subcellularLocation>
    <subcellularLocation>
        <location evidence="19">Synapse</location>
        <location evidence="19">Synaptosome</location>
    </subcellularLocation>
</comment>
<dbReference type="GO" id="GO:0051124">
    <property type="term" value="P:synaptic assembly at neuromuscular junction"/>
    <property type="evidence" value="ECO:0007669"/>
    <property type="project" value="UniProtKB-ARBA"/>
</dbReference>
<keyword evidence="16" id="KW-0628">Postsynaptic cell membrane</keyword>
<keyword evidence="4" id="KW-1003">Cell membrane</keyword>
<evidence type="ECO:0000256" key="8">
    <source>
        <dbReference type="ARBA" id="ARBA00022737"/>
    </source>
</evidence>
<evidence type="ECO:0000313" key="26">
    <source>
        <dbReference type="Proteomes" id="UP000502823"/>
    </source>
</evidence>
<keyword evidence="7 23" id="KW-0812">Transmembrane</keyword>
<comment type="caution">
    <text evidence="21">Lacks conserved residue(s) required for the propagation of feature annotation.</text>
</comment>
<evidence type="ECO:0000256" key="21">
    <source>
        <dbReference type="PROSITE-ProRule" id="PRU00076"/>
    </source>
</evidence>
<dbReference type="GO" id="GO:0043005">
    <property type="term" value="C:neuron projection"/>
    <property type="evidence" value="ECO:0007669"/>
    <property type="project" value="UniProtKB-KW"/>
</dbReference>
<dbReference type="InterPro" id="IPR057627">
    <property type="entry name" value="FN-plug_TEN1-4"/>
</dbReference>
<dbReference type="GO" id="GO:0034110">
    <property type="term" value="P:regulation of homotypic cell-cell adhesion"/>
    <property type="evidence" value="ECO:0007669"/>
    <property type="project" value="UniProtKB-ARBA"/>
</dbReference>
<evidence type="ECO:0000256" key="12">
    <source>
        <dbReference type="ARBA" id="ARBA00023018"/>
    </source>
</evidence>
<feature type="compositionally biased region" description="Basic residues" evidence="22">
    <location>
        <begin position="3172"/>
        <end position="3194"/>
    </location>
</feature>
<evidence type="ECO:0000256" key="6">
    <source>
        <dbReference type="ARBA" id="ARBA00022599"/>
    </source>
</evidence>
<dbReference type="Gene3D" id="2.60.120.260">
    <property type="entry name" value="Galactose-binding domain-like"/>
    <property type="match status" value="1"/>
</dbReference>
<dbReference type="InterPro" id="IPR051216">
    <property type="entry name" value="Teneurin"/>
</dbReference>
<feature type="disulfide bond" evidence="21">
    <location>
        <begin position="1054"/>
        <end position="1063"/>
    </location>
</feature>
<evidence type="ECO:0000256" key="5">
    <source>
        <dbReference type="ARBA" id="ARBA00022536"/>
    </source>
</evidence>
<dbReference type="InterPro" id="IPR056820">
    <property type="entry name" value="TEN_TTR-like"/>
</dbReference>
<dbReference type="GO" id="GO:0097090">
    <property type="term" value="P:presynaptic membrane organization"/>
    <property type="evidence" value="ECO:0007669"/>
    <property type="project" value="UniProtKB-ARBA"/>
</dbReference>
<dbReference type="GO" id="GO:0007274">
    <property type="term" value="P:neuromuscular synaptic transmission"/>
    <property type="evidence" value="ECO:0007669"/>
    <property type="project" value="UniProtKB-ARBA"/>
</dbReference>
<evidence type="ECO:0000256" key="3">
    <source>
        <dbReference type="ARBA" id="ARBA00009385"/>
    </source>
</evidence>
<dbReference type="GO" id="GO:0043025">
    <property type="term" value="C:neuronal cell body"/>
    <property type="evidence" value="ECO:0007669"/>
    <property type="project" value="UniProtKB-ARBA"/>
</dbReference>
<keyword evidence="14 21" id="KW-1015">Disulfide bond</keyword>
<dbReference type="InterPro" id="IPR011042">
    <property type="entry name" value="6-blade_b-propeller_TolB-like"/>
</dbReference>
<feature type="transmembrane region" description="Helical" evidence="23">
    <location>
        <begin position="99"/>
        <end position="122"/>
    </location>
</feature>
<keyword evidence="5 21" id="KW-0245">EGF-like domain</keyword>
<dbReference type="InterPro" id="IPR057629">
    <property type="entry name" value="Teneurin1-4_GBD"/>
</dbReference>
<dbReference type="GO" id="GO:0048499">
    <property type="term" value="P:synaptic vesicle membrane organization"/>
    <property type="evidence" value="ECO:0007669"/>
    <property type="project" value="UniProtKB-ARBA"/>
</dbReference>
<organism evidence="25 26">
    <name type="scientific">Coptotermes formosanus</name>
    <name type="common">Formosan subterranean termite</name>
    <dbReference type="NCBI Taxonomy" id="36987"/>
    <lineage>
        <taxon>Eukaryota</taxon>
        <taxon>Metazoa</taxon>
        <taxon>Ecdysozoa</taxon>
        <taxon>Arthropoda</taxon>
        <taxon>Hexapoda</taxon>
        <taxon>Insecta</taxon>
        <taxon>Pterygota</taxon>
        <taxon>Neoptera</taxon>
        <taxon>Polyneoptera</taxon>
        <taxon>Dictyoptera</taxon>
        <taxon>Blattodea</taxon>
        <taxon>Blattoidea</taxon>
        <taxon>Termitoidae</taxon>
        <taxon>Rhinotermitidae</taxon>
        <taxon>Coptotermes</taxon>
    </lineage>
</organism>
<dbReference type="GO" id="GO:0045211">
    <property type="term" value="C:postsynaptic membrane"/>
    <property type="evidence" value="ECO:0007669"/>
    <property type="project" value="UniProtKB-SubCell"/>
</dbReference>
<evidence type="ECO:0000256" key="2">
    <source>
        <dbReference type="ARBA" id="ARBA00004316"/>
    </source>
</evidence>
<keyword evidence="10" id="KW-0524">Neurogenesis</keyword>
<dbReference type="Pfam" id="PF25021">
    <property type="entry name" value="TEN_NHL"/>
    <property type="match status" value="1"/>
</dbReference>
<dbReference type="GO" id="GO:2000331">
    <property type="term" value="P:regulation of terminal button organization"/>
    <property type="evidence" value="ECO:0007669"/>
    <property type="project" value="UniProtKB-ARBA"/>
</dbReference>
<feature type="region of interest" description="Disordered" evidence="22">
    <location>
        <begin position="3160"/>
        <end position="3194"/>
    </location>
</feature>
<dbReference type="GO" id="GO:0099559">
    <property type="term" value="P:maintenance of alignment of postsynaptic density and presynaptic active zone"/>
    <property type="evidence" value="ECO:0007669"/>
    <property type="project" value="UniProtKB-ARBA"/>
</dbReference>
<dbReference type="Pfam" id="PF24329">
    <property type="entry name" value="FN-plug_TEN1-4"/>
    <property type="match status" value="1"/>
</dbReference>
<dbReference type="InterPro" id="IPR006530">
    <property type="entry name" value="YD"/>
</dbReference>
<dbReference type="GO" id="GO:0048790">
    <property type="term" value="P:maintenance of presynaptic active zone structure"/>
    <property type="evidence" value="ECO:0007669"/>
    <property type="project" value="UniProtKB-ARBA"/>
</dbReference>
<dbReference type="InParanoid" id="A0A6L2PQ73"/>
<dbReference type="FunFam" id="2.10.25.10:FF:000474">
    <property type="entry name" value="Teneurin transmembrane protein 2"/>
    <property type="match status" value="1"/>
</dbReference>
<feature type="domain" description="EGF-like" evidence="24">
    <location>
        <begin position="994"/>
        <end position="1030"/>
    </location>
</feature>
<keyword evidence="17" id="KW-0966">Cell projection</keyword>
<dbReference type="InterPro" id="IPR022385">
    <property type="entry name" value="Rhs_assc_core"/>
</dbReference>
<evidence type="ECO:0000313" key="25">
    <source>
        <dbReference type="EMBL" id="GFG32708.1"/>
    </source>
</evidence>
<reference evidence="26" key="1">
    <citation type="submission" date="2020-01" db="EMBL/GenBank/DDBJ databases">
        <title>Draft genome sequence of the Termite Coptotermes fromosanus.</title>
        <authorList>
            <person name="Itakura S."/>
            <person name="Yosikawa Y."/>
            <person name="Umezawa K."/>
        </authorList>
    </citation>
    <scope>NUCLEOTIDE SEQUENCE [LARGE SCALE GENOMIC DNA]</scope>
</reference>
<dbReference type="GO" id="GO:0034116">
    <property type="term" value="P:positive regulation of heterotypic cell-cell adhesion"/>
    <property type="evidence" value="ECO:0007669"/>
    <property type="project" value="UniProtKB-ARBA"/>
</dbReference>
<dbReference type="GO" id="GO:0008045">
    <property type="term" value="P:motor neuron axon guidance"/>
    <property type="evidence" value="ECO:0007669"/>
    <property type="project" value="TreeGrafter"/>
</dbReference>
<dbReference type="Gene3D" id="2.120.10.30">
    <property type="entry name" value="TolB, C-terminal domain"/>
    <property type="match status" value="2"/>
</dbReference>